<reference evidence="1" key="1">
    <citation type="submission" date="2023-05" db="EMBL/GenBank/DDBJ databases">
        <authorList>
            <consortium name="ELIXIR-Norway"/>
        </authorList>
    </citation>
    <scope>NUCLEOTIDE SEQUENCE</scope>
</reference>
<sequence length="117" mass="12300">MGGGGHGTNTLDSHSRASETEQLSNSPSSTASSHVKRNLINGFGKFDGSIQAEDTVIRMQRSWASWALPSGEDRLDHRAVTPFGALTGAQCPVPASVSLALTSSTNSPQALYSDIRV</sequence>
<evidence type="ECO:0000313" key="1">
    <source>
        <dbReference type="EMBL" id="CAI9707667.1"/>
    </source>
</evidence>
<protein>
    <submittedName>
        <fullName evidence="1">Uncharacterized protein</fullName>
    </submittedName>
</protein>
<evidence type="ECO:0000313" key="2">
    <source>
        <dbReference type="Proteomes" id="UP001162501"/>
    </source>
</evidence>
<dbReference type="Proteomes" id="UP001162501">
    <property type="component" value="Chromosome 31"/>
</dbReference>
<organism evidence="1 2">
    <name type="scientific">Rangifer tarandus platyrhynchus</name>
    <name type="common">Svalbard reindeer</name>
    <dbReference type="NCBI Taxonomy" id="3082113"/>
    <lineage>
        <taxon>Eukaryota</taxon>
        <taxon>Metazoa</taxon>
        <taxon>Chordata</taxon>
        <taxon>Craniata</taxon>
        <taxon>Vertebrata</taxon>
        <taxon>Euteleostomi</taxon>
        <taxon>Mammalia</taxon>
        <taxon>Eutheria</taxon>
        <taxon>Laurasiatheria</taxon>
        <taxon>Artiodactyla</taxon>
        <taxon>Ruminantia</taxon>
        <taxon>Pecora</taxon>
        <taxon>Cervidae</taxon>
        <taxon>Odocoileinae</taxon>
        <taxon>Rangifer</taxon>
    </lineage>
</organism>
<accession>A0ACB0F4N2</accession>
<dbReference type="EMBL" id="OX596115">
    <property type="protein sequence ID" value="CAI9707667.1"/>
    <property type="molecule type" value="Genomic_DNA"/>
</dbReference>
<name>A0ACB0F4N2_RANTA</name>
<gene>
    <name evidence="1" type="ORF">MRATA1EN3_LOCUS18880</name>
</gene>
<proteinExistence type="predicted"/>